<gene>
    <name evidence="4" type="ORF">CKO28_26365</name>
</gene>
<comment type="caution">
    <text evidence="4">The sequence shown here is derived from an EMBL/GenBank/DDBJ whole genome shotgun (WGS) entry which is preliminary data.</text>
</comment>
<keyword evidence="1" id="KW-0732">Signal</keyword>
<feature type="domain" description="Calcineurin-like phosphoesterase N-terminal" evidence="3">
    <location>
        <begin position="47"/>
        <end position="112"/>
    </location>
</feature>
<keyword evidence="5" id="KW-1185">Reference proteome</keyword>
<feature type="domain" description="Calcineurin-like phosphoesterase C-terminal" evidence="2">
    <location>
        <begin position="368"/>
        <end position="549"/>
    </location>
</feature>
<reference evidence="4 5" key="1">
    <citation type="journal article" date="2020" name="Microorganisms">
        <title>Osmotic Adaptation and Compatible Solute Biosynthesis of Phototrophic Bacteria as Revealed from Genome Analyses.</title>
        <authorList>
            <person name="Imhoff J.F."/>
            <person name="Rahn T."/>
            <person name="Kunzel S."/>
            <person name="Keller A."/>
            <person name="Neulinger S.C."/>
        </authorList>
    </citation>
    <scope>NUCLEOTIDE SEQUENCE [LARGE SCALE GENOMIC DNA]</scope>
    <source>
        <strain evidence="4 5">DSM 9895</strain>
    </source>
</reference>
<sequence>MDNPRTRLLTAALTAATALTPAGAALAQSDAGKTATGRVFLDGNRNGELDQGEQGVEGVAVSNGLEVVTTDEDGRYSLAVDGQTIIRMTKPAGYAVPTNESELPQFYYIHDPDGSPHDLRYPGVQPTGSLPDQINFPLHEAEKTESFEAILISDPQPQSGREIDYIRDDVVSELIGTDAKFGMTTGDIMFDDLSLLPRYNAVIGQIGVPWWNVPGNHEMNFQASGDKHATETFKRVYGPTYYSFEYGAAHFISLDNVDYQGKNVGREEPRYRGGGVYEGRISNRQLEWLKNDLALVLKDELVFLAMHIPLKTYLGDGANVNTVNRRELFDIIEDYPNLYAVAGHTHTSEHHYFDEDDGFDGKKPFHHHVLSTVSGSWWSGPKDARGIPDAVQRDGTPNGYHVLEVDGTNVEVRFKAANKPADHQMRVMFDTAHHTHNAHIYGDYDMGELLDGDMTADKVPAASLLVNLFDGGRRSHVEFKVAGGGWRDMTHVRQMDLHANELFQRNAGTVKPWVEAEPSSHIWKADLPDEIGPGTYTVTVRATDEFGNTHHAHKVLEVRGTGLEQSLNAGDGKT</sequence>
<evidence type="ECO:0000259" key="2">
    <source>
        <dbReference type="Pfam" id="PF16370"/>
    </source>
</evidence>
<dbReference type="Gene3D" id="3.60.21.10">
    <property type="match status" value="1"/>
</dbReference>
<protein>
    <recommendedName>
        <fullName evidence="6">Cna protein B-type domain containing protein</fullName>
    </recommendedName>
</protein>
<feature type="signal peptide" evidence="1">
    <location>
        <begin position="1"/>
        <end position="27"/>
    </location>
</feature>
<name>A0ABS1DNN2_9PROT</name>
<evidence type="ECO:0008006" key="6">
    <source>
        <dbReference type="Google" id="ProtNLM"/>
    </source>
</evidence>
<dbReference type="EMBL" id="NRRL01000210">
    <property type="protein sequence ID" value="MBK1671527.1"/>
    <property type="molecule type" value="Genomic_DNA"/>
</dbReference>
<dbReference type="InterPro" id="IPR032288">
    <property type="entry name" value="Metallophos_C"/>
</dbReference>
<dbReference type="InterPro" id="IPR032285">
    <property type="entry name" value="Metallophos_N"/>
</dbReference>
<accession>A0ABS1DNN2</accession>
<evidence type="ECO:0000313" key="4">
    <source>
        <dbReference type="EMBL" id="MBK1671527.1"/>
    </source>
</evidence>
<dbReference type="SUPFAM" id="SSF117074">
    <property type="entry name" value="Hypothetical protein PA1324"/>
    <property type="match status" value="1"/>
</dbReference>
<dbReference type="Pfam" id="PF16370">
    <property type="entry name" value="MetallophosC"/>
    <property type="match status" value="1"/>
</dbReference>
<dbReference type="InterPro" id="IPR013783">
    <property type="entry name" value="Ig-like_fold"/>
</dbReference>
<dbReference type="Pfam" id="PF16371">
    <property type="entry name" value="MetallophosN"/>
    <property type="match status" value="1"/>
</dbReference>
<evidence type="ECO:0000313" key="5">
    <source>
        <dbReference type="Proteomes" id="UP001296873"/>
    </source>
</evidence>
<dbReference type="SUPFAM" id="SSF56300">
    <property type="entry name" value="Metallo-dependent phosphatases"/>
    <property type="match status" value="1"/>
</dbReference>
<dbReference type="Gene3D" id="2.60.40.10">
    <property type="entry name" value="Immunoglobulins"/>
    <property type="match status" value="2"/>
</dbReference>
<dbReference type="InterPro" id="IPR029052">
    <property type="entry name" value="Metallo-depent_PP-like"/>
</dbReference>
<dbReference type="InterPro" id="IPR051918">
    <property type="entry name" value="STPP_CPPED1"/>
</dbReference>
<dbReference type="RefSeq" id="WP_200344502.1">
    <property type="nucleotide sequence ID" value="NZ_NRRL01000210.1"/>
</dbReference>
<dbReference type="Proteomes" id="UP001296873">
    <property type="component" value="Unassembled WGS sequence"/>
</dbReference>
<proteinExistence type="predicted"/>
<dbReference type="PANTHER" id="PTHR43143:SF1">
    <property type="entry name" value="SERINE_THREONINE-PROTEIN PHOSPHATASE CPPED1"/>
    <property type="match status" value="1"/>
</dbReference>
<organism evidence="4 5">
    <name type="scientific">Rhodovibrio sodomensis</name>
    <dbReference type="NCBI Taxonomy" id="1088"/>
    <lineage>
        <taxon>Bacteria</taxon>
        <taxon>Pseudomonadati</taxon>
        <taxon>Pseudomonadota</taxon>
        <taxon>Alphaproteobacteria</taxon>
        <taxon>Rhodospirillales</taxon>
        <taxon>Rhodovibrionaceae</taxon>
        <taxon>Rhodovibrio</taxon>
    </lineage>
</organism>
<evidence type="ECO:0000259" key="3">
    <source>
        <dbReference type="Pfam" id="PF16371"/>
    </source>
</evidence>
<evidence type="ECO:0000256" key="1">
    <source>
        <dbReference type="SAM" id="SignalP"/>
    </source>
</evidence>
<dbReference type="PANTHER" id="PTHR43143">
    <property type="entry name" value="METALLOPHOSPHOESTERASE, CALCINEURIN SUPERFAMILY"/>
    <property type="match status" value="1"/>
</dbReference>
<feature type="chain" id="PRO_5045166005" description="Cna protein B-type domain containing protein" evidence="1">
    <location>
        <begin position="28"/>
        <end position="574"/>
    </location>
</feature>